<dbReference type="AlphaFoldDB" id="A0A1G9MJX0"/>
<reference evidence="2 3" key="1">
    <citation type="submission" date="2016-10" db="EMBL/GenBank/DDBJ databases">
        <authorList>
            <person name="de Groot N.N."/>
        </authorList>
    </citation>
    <scope>NUCLEOTIDE SEQUENCE [LARGE SCALE GENOMIC DNA]</scope>
    <source>
        <strain evidence="2 3">CGMCC 4.5681</strain>
    </source>
</reference>
<gene>
    <name evidence="2" type="ORF">SAMN05421874_12872</name>
</gene>
<keyword evidence="1" id="KW-1133">Transmembrane helix</keyword>
<feature type="transmembrane region" description="Helical" evidence="1">
    <location>
        <begin position="6"/>
        <end position="29"/>
    </location>
</feature>
<keyword evidence="1" id="KW-0812">Transmembrane</keyword>
<dbReference type="Proteomes" id="UP000198683">
    <property type="component" value="Unassembled WGS sequence"/>
</dbReference>
<name>A0A1G9MJX0_9ACTN</name>
<dbReference type="STRING" id="683260.SAMN05421874_12872"/>
<dbReference type="RefSeq" id="WP_090772101.1">
    <property type="nucleotide sequence ID" value="NZ_FNFB01000028.1"/>
</dbReference>
<keyword evidence="1" id="KW-0472">Membrane</keyword>
<dbReference type="OrthoDB" id="3544493at2"/>
<accession>A0A1G9MJX0</accession>
<evidence type="ECO:0000256" key="1">
    <source>
        <dbReference type="SAM" id="Phobius"/>
    </source>
</evidence>
<protein>
    <submittedName>
        <fullName evidence="2">Uncharacterized protein</fullName>
    </submittedName>
</protein>
<dbReference type="EMBL" id="FNFB01000028">
    <property type="protein sequence ID" value="SDL74586.1"/>
    <property type="molecule type" value="Genomic_DNA"/>
</dbReference>
<keyword evidence="3" id="KW-1185">Reference proteome</keyword>
<organism evidence="2 3">
    <name type="scientific">Nonomuraea maritima</name>
    <dbReference type="NCBI Taxonomy" id="683260"/>
    <lineage>
        <taxon>Bacteria</taxon>
        <taxon>Bacillati</taxon>
        <taxon>Actinomycetota</taxon>
        <taxon>Actinomycetes</taxon>
        <taxon>Streptosporangiales</taxon>
        <taxon>Streptosporangiaceae</taxon>
        <taxon>Nonomuraea</taxon>
    </lineage>
</organism>
<evidence type="ECO:0000313" key="2">
    <source>
        <dbReference type="EMBL" id="SDL74586.1"/>
    </source>
</evidence>
<proteinExistence type="predicted"/>
<sequence length="82" mass="9147">MKDLVVSLLAVVGTITVSAAAGLVLYGLWLRRQHKRAARARRDRRARALKPDDVTGQAGLAAWLDYVVDHDLHDIDTPKDWT</sequence>
<evidence type="ECO:0000313" key="3">
    <source>
        <dbReference type="Proteomes" id="UP000198683"/>
    </source>
</evidence>